<evidence type="ECO:0000313" key="2">
    <source>
        <dbReference type="Proteomes" id="UP001518976"/>
    </source>
</evidence>
<protein>
    <submittedName>
        <fullName evidence="1">Uncharacterized protein</fullName>
    </submittedName>
</protein>
<gene>
    <name evidence="1" type="ORF">JW592_28000</name>
</gene>
<proteinExistence type="predicted"/>
<accession>A0ABS3X1K3</accession>
<dbReference type="RefSeq" id="WP_209268032.1">
    <property type="nucleotide sequence ID" value="NZ_JAFFZN010000032.1"/>
</dbReference>
<dbReference type="Proteomes" id="UP001518976">
    <property type="component" value="Unassembled WGS sequence"/>
</dbReference>
<organism evidence="1 2">
    <name type="scientific">Streptomyces spirodelae</name>
    <dbReference type="NCBI Taxonomy" id="2812904"/>
    <lineage>
        <taxon>Bacteria</taxon>
        <taxon>Bacillati</taxon>
        <taxon>Actinomycetota</taxon>
        <taxon>Actinomycetes</taxon>
        <taxon>Kitasatosporales</taxon>
        <taxon>Streptomycetaceae</taxon>
        <taxon>Streptomyces</taxon>
    </lineage>
</organism>
<comment type="caution">
    <text evidence="1">The sequence shown here is derived from an EMBL/GenBank/DDBJ whole genome shotgun (WGS) entry which is preliminary data.</text>
</comment>
<evidence type="ECO:0000313" key="1">
    <source>
        <dbReference type="EMBL" id="MBO8189265.1"/>
    </source>
</evidence>
<keyword evidence="2" id="KW-1185">Reference proteome</keyword>
<sequence length="278" mass="31163">MVRRVRSGALVAYRYWSQRRVEEFAGENGIDLSRKKRAYTSPKVPFLGQWQITTERTERTRYEVARRITATVGHLADKALAEPPPARVASGRGCVEFALYSGAAPRPEVLLHTRDRDSAGRRVDVILFGSLDNTGYRPGDAEGPGRTPSSWWAVRDLLASRGREHGWGDDEEMAMEALRIALDPGESGPRPAREPRESTLARIADCHWCAEVYLDIELDHGRWHLAGEPGMEDAHRIVVGAPLWARVGGQVPLRWPHRWWTRRPRPAARGNGLAGGVR</sequence>
<name>A0ABS3X1K3_9ACTN</name>
<reference evidence="1 2" key="1">
    <citation type="submission" date="2021-02" db="EMBL/GenBank/DDBJ databases">
        <title>Streptomyces spirodelae sp. nov., isolated from duckweed.</title>
        <authorList>
            <person name="Saimee Y."/>
            <person name="Duangmal K."/>
        </authorList>
    </citation>
    <scope>NUCLEOTIDE SEQUENCE [LARGE SCALE GENOMIC DNA]</scope>
    <source>
        <strain evidence="1 2">DW4-2</strain>
    </source>
</reference>
<dbReference type="EMBL" id="JAFFZN010000032">
    <property type="protein sequence ID" value="MBO8189265.1"/>
    <property type="molecule type" value="Genomic_DNA"/>
</dbReference>